<evidence type="ECO:0000313" key="2">
    <source>
        <dbReference type="EMBL" id="OGK64886.1"/>
    </source>
</evidence>
<feature type="transmembrane region" description="Helical" evidence="1">
    <location>
        <begin position="98"/>
        <end position="117"/>
    </location>
</feature>
<accession>A0A1F7KAK6</accession>
<feature type="transmembrane region" description="Helical" evidence="1">
    <location>
        <begin position="65"/>
        <end position="86"/>
    </location>
</feature>
<gene>
    <name evidence="2" type="ORF">A2209_04265</name>
</gene>
<evidence type="ECO:0000256" key="1">
    <source>
        <dbReference type="SAM" id="Phobius"/>
    </source>
</evidence>
<feature type="transmembrane region" description="Helical" evidence="1">
    <location>
        <begin position="215"/>
        <end position="235"/>
    </location>
</feature>
<keyword evidence="1" id="KW-0472">Membrane</keyword>
<comment type="caution">
    <text evidence="2">The sequence shown here is derived from an EMBL/GenBank/DDBJ whole genome shotgun (WGS) entry which is preliminary data.</text>
</comment>
<evidence type="ECO:0000313" key="3">
    <source>
        <dbReference type="Proteomes" id="UP000178450"/>
    </source>
</evidence>
<feature type="transmembrane region" description="Helical" evidence="1">
    <location>
        <begin position="129"/>
        <end position="150"/>
    </location>
</feature>
<dbReference type="AlphaFoldDB" id="A0A1F7KAK6"/>
<name>A0A1F7KAK6_9BACT</name>
<feature type="transmembrane region" description="Helical" evidence="1">
    <location>
        <begin position="156"/>
        <end position="176"/>
    </location>
</feature>
<keyword evidence="1" id="KW-1133">Transmembrane helix</keyword>
<feature type="transmembrane region" description="Helical" evidence="1">
    <location>
        <begin position="247"/>
        <end position="264"/>
    </location>
</feature>
<organism evidence="2 3">
    <name type="scientific">Candidatus Roizmanbacteria bacterium RIFOXYA1_FULL_41_12</name>
    <dbReference type="NCBI Taxonomy" id="1802082"/>
    <lineage>
        <taxon>Bacteria</taxon>
        <taxon>Candidatus Roizmaniibacteriota</taxon>
    </lineage>
</organism>
<reference evidence="2 3" key="1">
    <citation type="journal article" date="2016" name="Nat. Commun.">
        <title>Thousands of microbial genomes shed light on interconnected biogeochemical processes in an aquifer system.</title>
        <authorList>
            <person name="Anantharaman K."/>
            <person name="Brown C.T."/>
            <person name="Hug L.A."/>
            <person name="Sharon I."/>
            <person name="Castelle C.J."/>
            <person name="Probst A.J."/>
            <person name="Thomas B.C."/>
            <person name="Singh A."/>
            <person name="Wilkins M.J."/>
            <person name="Karaoz U."/>
            <person name="Brodie E.L."/>
            <person name="Williams K.H."/>
            <person name="Hubbard S.S."/>
            <person name="Banfield J.F."/>
        </authorList>
    </citation>
    <scope>NUCLEOTIDE SEQUENCE [LARGE SCALE GENOMIC DNA]</scope>
</reference>
<feature type="transmembrane region" description="Helical" evidence="1">
    <location>
        <begin position="40"/>
        <end position="58"/>
    </location>
</feature>
<sequence length="265" mass="30508">MKHLYNLLRKIDKRQRLLIAVAIILAFNLIIVLFPIRVAVFLIPIDIVIVYGATYIALLEDIENIEWLVLFILPISLAISLLLFYYLLPVRWLTRIPYLAVLGIGMYASILSVNIFNVGVEKSLPLYRAAYSVSNFLSLLAFFLLYTVLYSFRLHFLLNTFFGMLLAWPLLFHSTWAANPKSVLEERVYKFATIETVLLSGAIFILNFMPIKTNIYALYTVAIIYLLSGLTQEIMTDTVFKERVREYLIVFLLLTILIFATASWG</sequence>
<feature type="transmembrane region" description="Helical" evidence="1">
    <location>
        <begin position="17"/>
        <end position="34"/>
    </location>
</feature>
<protein>
    <submittedName>
        <fullName evidence="2">Uncharacterized protein</fullName>
    </submittedName>
</protein>
<feature type="transmembrane region" description="Helical" evidence="1">
    <location>
        <begin position="188"/>
        <end position="209"/>
    </location>
</feature>
<keyword evidence="1" id="KW-0812">Transmembrane</keyword>
<dbReference type="Proteomes" id="UP000178450">
    <property type="component" value="Unassembled WGS sequence"/>
</dbReference>
<proteinExistence type="predicted"/>
<dbReference type="EMBL" id="MGBG01000013">
    <property type="protein sequence ID" value="OGK64886.1"/>
    <property type="molecule type" value="Genomic_DNA"/>
</dbReference>